<dbReference type="GO" id="GO:0005737">
    <property type="term" value="C:cytoplasm"/>
    <property type="evidence" value="ECO:0007669"/>
    <property type="project" value="TreeGrafter"/>
</dbReference>
<evidence type="ECO:0000313" key="2">
    <source>
        <dbReference type="Proteomes" id="UP000241074"/>
    </source>
</evidence>
<dbReference type="PANTHER" id="PTHR43344:SF14">
    <property type="entry name" value="HAD-IB FAMILY HYDROLASE"/>
    <property type="match status" value="1"/>
</dbReference>
<dbReference type="GO" id="GO:0000287">
    <property type="term" value="F:magnesium ion binding"/>
    <property type="evidence" value="ECO:0007669"/>
    <property type="project" value="TreeGrafter"/>
</dbReference>
<protein>
    <submittedName>
        <fullName evidence="1">HAD-IB family hydrolase</fullName>
    </submittedName>
</protein>
<gene>
    <name evidence="1" type="ORF">C7S18_05940</name>
</gene>
<dbReference type="RefSeq" id="WP_106890694.1">
    <property type="nucleotide sequence ID" value="NZ_CP027860.1"/>
</dbReference>
<keyword evidence="1" id="KW-0378">Hydrolase</keyword>
<dbReference type="EMBL" id="CP027860">
    <property type="protein sequence ID" value="AVP96766.1"/>
    <property type="molecule type" value="Genomic_DNA"/>
</dbReference>
<dbReference type="Pfam" id="PF12710">
    <property type="entry name" value="HAD"/>
    <property type="match status" value="1"/>
</dbReference>
<dbReference type="KEGG" id="xba:C7S18_05940"/>
<dbReference type="CDD" id="cd02612">
    <property type="entry name" value="HAD_PGPPase"/>
    <property type="match status" value="1"/>
</dbReference>
<dbReference type="InterPro" id="IPR023214">
    <property type="entry name" value="HAD_sf"/>
</dbReference>
<dbReference type="Proteomes" id="UP000241074">
    <property type="component" value="Chromosome"/>
</dbReference>
<reference evidence="1 2" key="1">
    <citation type="submission" date="2018-03" db="EMBL/GenBank/DDBJ databases">
        <title>Ahniella affigens gen. nov., sp. nov., a gammaproteobacterium isolated from sandy soil near a stream.</title>
        <authorList>
            <person name="Ko Y."/>
            <person name="Kim J.-H."/>
        </authorList>
    </citation>
    <scope>NUCLEOTIDE SEQUENCE [LARGE SCALE GENOMIC DNA]</scope>
    <source>
        <strain evidence="1 2">D13</strain>
    </source>
</reference>
<dbReference type="SUPFAM" id="SSF56784">
    <property type="entry name" value="HAD-like"/>
    <property type="match status" value="1"/>
</dbReference>
<sequence>MTSPGLTLDHPDRSPPLPHRAVALFDFDGTLTTRELMPDFMRFAVSRPRQWLGVLLAPMVLGYKLGWVDGRLIRAVIVWLGFRGVAAEDLDRLGHQFATDVIPKNLRDAGMRQLAWHREAGHRVVVVSGALAVYLKPWCDAHGLELICSDLAVQFGRMTGRYHGGQCVRDEKVRLAQAVLDAEPGAVVYAYGDTVEDEAMLAMADHAFMMRGGVFRIWSKVGRQQSAFSR</sequence>
<dbReference type="InterPro" id="IPR006385">
    <property type="entry name" value="HAD_hydro_SerB1"/>
</dbReference>
<dbReference type="NCBIfam" id="TIGR01488">
    <property type="entry name" value="HAD-SF-IB"/>
    <property type="match status" value="1"/>
</dbReference>
<dbReference type="GO" id="GO:0036424">
    <property type="term" value="F:L-phosphoserine phosphatase activity"/>
    <property type="evidence" value="ECO:0007669"/>
    <property type="project" value="TreeGrafter"/>
</dbReference>
<dbReference type="Gene3D" id="3.40.50.1000">
    <property type="entry name" value="HAD superfamily/HAD-like"/>
    <property type="match status" value="1"/>
</dbReference>
<dbReference type="InterPro" id="IPR036412">
    <property type="entry name" value="HAD-like_sf"/>
</dbReference>
<name>A0A2P1PPJ8_9GAMM</name>
<evidence type="ECO:0000313" key="1">
    <source>
        <dbReference type="EMBL" id="AVP96766.1"/>
    </source>
</evidence>
<dbReference type="OrthoDB" id="9784466at2"/>
<dbReference type="PANTHER" id="PTHR43344">
    <property type="entry name" value="PHOSPHOSERINE PHOSPHATASE"/>
    <property type="match status" value="1"/>
</dbReference>
<dbReference type="GO" id="GO:0006564">
    <property type="term" value="P:L-serine biosynthetic process"/>
    <property type="evidence" value="ECO:0007669"/>
    <property type="project" value="TreeGrafter"/>
</dbReference>
<proteinExistence type="predicted"/>
<dbReference type="InterPro" id="IPR050582">
    <property type="entry name" value="HAD-like_SerB"/>
</dbReference>
<accession>A0A2P1PPJ8</accession>
<organism evidence="1 2">
    <name type="scientific">Ahniella affigens</name>
    <dbReference type="NCBI Taxonomy" id="2021234"/>
    <lineage>
        <taxon>Bacteria</taxon>
        <taxon>Pseudomonadati</taxon>
        <taxon>Pseudomonadota</taxon>
        <taxon>Gammaproteobacteria</taxon>
        <taxon>Lysobacterales</taxon>
        <taxon>Rhodanobacteraceae</taxon>
        <taxon>Ahniella</taxon>
    </lineage>
</organism>
<dbReference type="Gene3D" id="1.20.1440.100">
    <property type="entry name" value="SG protein - dephosphorylation function"/>
    <property type="match status" value="1"/>
</dbReference>
<dbReference type="NCBIfam" id="TIGR01490">
    <property type="entry name" value="HAD-SF-IB-hyp1"/>
    <property type="match status" value="1"/>
</dbReference>
<keyword evidence="2" id="KW-1185">Reference proteome</keyword>
<dbReference type="AlphaFoldDB" id="A0A2P1PPJ8"/>
<reference evidence="1 2" key="2">
    <citation type="submission" date="2018-03" db="EMBL/GenBank/DDBJ databases">
        <authorList>
            <person name="Keele B.F."/>
        </authorList>
    </citation>
    <scope>NUCLEOTIDE SEQUENCE [LARGE SCALE GENOMIC DNA]</scope>
    <source>
        <strain evidence="1 2">D13</strain>
    </source>
</reference>